<protein>
    <submittedName>
        <fullName evidence="1">Uncharacterized protein</fullName>
    </submittedName>
</protein>
<evidence type="ECO:0000313" key="2">
    <source>
        <dbReference type="Proteomes" id="UP000220639"/>
    </source>
</evidence>
<gene>
    <name evidence="1" type="ORF">KOSB73_10051</name>
</gene>
<proteinExistence type="predicted"/>
<name>A0A285AUR6_9ENTR</name>
<dbReference type="EMBL" id="FZTC01000001">
    <property type="protein sequence ID" value="SNU32429.1"/>
    <property type="molecule type" value="Genomic_DNA"/>
</dbReference>
<dbReference type="Proteomes" id="UP000220639">
    <property type="component" value="Unassembled WGS sequence"/>
</dbReference>
<sequence length="76" mass="8551">MCDSPCGGHEEPVFRLDLKSIKNYRFGSILYLTVSHAHYATLSFSSPVLYQRACRDSQSAPGTVLSYPLRDCHLSR</sequence>
<dbReference type="AlphaFoldDB" id="A0A285AUR6"/>
<reference evidence="2" key="1">
    <citation type="submission" date="2017-08" db="EMBL/GenBank/DDBJ databases">
        <authorList>
            <person name="Brisse S."/>
        </authorList>
    </citation>
    <scope>NUCLEOTIDE SEQUENCE [LARGE SCALE GENOMIC DNA]</scope>
    <source>
        <strain evidence="2">06D021</strain>
    </source>
</reference>
<accession>A0A285AUR6</accession>
<organism evidence="1 2">
    <name type="scientific">Klebsiella grimontii</name>
    <dbReference type="NCBI Taxonomy" id="2058152"/>
    <lineage>
        <taxon>Bacteria</taxon>
        <taxon>Pseudomonadati</taxon>
        <taxon>Pseudomonadota</taxon>
        <taxon>Gammaproteobacteria</taxon>
        <taxon>Enterobacterales</taxon>
        <taxon>Enterobacteriaceae</taxon>
        <taxon>Klebsiella/Raoultella group</taxon>
        <taxon>Klebsiella</taxon>
    </lineage>
</organism>
<evidence type="ECO:0000313" key="1">
    <source>
        <dbReference type="EMBL" id="SNU32429.1"/>
    </source>
</evidence>